<dbReference type="GO" id="GO:0003700">
    <property type="term" value="F:DNA-binding transcription factor activity"/>
    <property type="evidence" value="ECO:0007669"/>
    <property type="project" value="UniProtKB-UniRule"/>
</dbReference>
<evidence type="ECO:0000313" key="9">
    <source>
        <dbReference type="EMBL" id="SCU95525.1"/>
    </source>
</evidence>
<dbReference type="PROSITE" id="PS00686">
    <property type="entry name" value="NFYA_HAP2_1"/>
    <property type="match status" value="1"/>
</dbReference>
<evidence type="ECO:0000256" key="2">
    <source>
        <dbReference type="ARBA" id="ARBA00023015"/>
    </source>
</evidence>
<comment type="subunit">
    <text evidence="7">Heterotrimer.</text>
</comment>
<sequence length="292" mass="33065">MDSPRDYNQLDSGLSHFTDTSELQKDGPDRTDNRASRPPQELETPMSSEEDPSDIYLYDQPQVRSERQPLPGVDNSNKTHSSTIDALGTDNNLPHEELQIRLHDAEITGVSIKPVENPRTTQSARSGETHEDLRLTSAGNHNLSTQPEMEQVAGTTMGGSFSSKPVEQPFYVNAKQYYRILKRRYARAKLEEDLKISRERRPYLHESRHKHAMRRPRGQGGRFLTAAEIAELKQVEDPPPVLNIQQQDPSADVTRDNRKPTAVEPIQPPHSRKPSISSEGEVEQVDNKIVRH</sequence>
<dbReference type="InterPro" id="IPR001289">
    <property type="entry name" value="NFYA"/>
</dbReference>
<gene>
    <name evidence="9" type="ORF">LADA_0G16072G</name>
</gene>
<dbReference type="GO" id="GO:0016602">
    <property type="term" value="C:CCAAT-binding factor complex"/>
    <property type="evidence" value="ECO:0007669"/>
    <property type="project" value="InterPro"/>
</dbReference>
<proteinExistence type="inferred from homology"/>
<dbReference type="InterPro" id="IPR018362">
    <property type="entry name" value="CCAAT-binding_factor_CS"/>
</dbReference>
<evidence type="ECO:0000256" key="1">
    <source>
        <dbReference type="ARBA" id="ARBA00004123"/>
    </source>
</evidence>
<evidence type="ECO:0000313" key="10">
    <source>
        <dbReference type="Proteomes" id="UP000190274"/>
    </source>
</evidence>
<dbReference type="PANTHER" id="PTHR12632">
    <property type="entry name" value="TRANSCRIPTION FACTOR NF-Y ALPHA-RELATED"/>
    <property type="match status" value="1"/>
</dbReference>
<name>A0A1G4JWT3_9SACH</name>
<dbReference type="Proteomes" id="UP000190274">
    <property type="component" value="Chromosome G"/>
</dbReference>
<comment type="subcellular location">
    <subcellularLocation>
        <location evidence="1 7">Nucleus</location>
    </subcellularLocation>
</comment>
<keyword evidence="6 7" id="KW-0539">Nucleus</keyword>
<dbReference type="GO" id="GO:0003677">
    <property type="term" value="F:DNA binding"/>
    <property type="evidence" value="ECO:0007669"/>
    <property type="project" value="UniProtKB-KW"/>
</dbReference>
<dbReference type="PROSITE" id="PS51152">
    <property type="entry name" value="NFYA_HAP2_2"/>
    <property type="match status" value="1"/>
</dbReference>
<evidence type="ECO:0000256" key="7">
    <source>
        <dbReference type="RuleBase" id="RU367155"/>
    </source>
</evidence>
<reference evidence="10" key="1">
    <citation type="submission" date="2016-03" db="EMBL/GenBank/DDBJ databases">
        <authorList>
            <person name="Devillers H."/>
        </authorList>
    </citation>
    <scope>NUCLEOTIDE SEQUENCE [LARGE SCALE GENOMIC DNA]</scope>
</reference>
<dbReference type="SMART" id="SM00521">
    <property type="entry name" value="CBF"/>
    <property type="match status" value="1"/>
</dbReference>
<dbReference type="Pfam" id="PF02045">
    <property type="entry name" value="CBFB_NFYA"/>
    <property type="match status" value="1"/>
</dbReference>
<feature type="compositionally biased region" description="Basic and acidic residues" evidence="8">
    <location>
        <begin position="22"/>
        <end position="35"/>
    </location>
</feature>
<feature type="compositionally biased region" description="Polar residues" evidence="8">
    <location>
        <begin position="74"/>
        <end position="92"/>
    </location>
</feature>
<evidence type="ECO:0000256" key="6">
    <source>
        <dbReference type="ARBA" id="ARBA00023242"/>
    </source>
</evidence>
<keyword evidence="4" id="KW-0010">Activator</keyword>
<dbReference type="EMBL" id="LT598457">
    <property type="protein sequence ID" value="SCU95525.1"/>
    <property type="molecule type" value="Genomic_DNA"/>
</dbReference>
<comment type="similarity">
    <text evidence="7">Belongs to the NFYA/HAP2 subunit family.</text>
</comment>
<evidence type="ECO:0000256" key="5">
    <source>
        <dbReference type="ARBA" id="ARBA00023163"/>
    </source>
</evidence>
<dbReference type="PRINTS" id="PR00616">
    <property type="entry name" value="CCAATSUBUNTB"/>
</dbReference>
<feature type="compositionally biased region" description="Polar residues" evidence="8">
    <location>
        <begin position="9"/>
        <end position="21"/>
    </location>
</feature>
<comment type="function">
    <text evidence="7">Component of the sequence-specific heterotrimeric transcription factor (NF-Y) which specifically recognizes a 5'-CCAAT-3' box motif found in the promoters of its target genes.</text>
</comment>
<keyword evidence="5 7" id="KW-0804">Transcription</keyword>
<keyword evidence="2 7" id="KW-0805">Transcription regulation</keyword>
<dbReference type="STRING" id="1266660.A0A1G4JWT3"/>
<evidence type="ECO:0000256" key="3">
    <source>
        <dbReference type="ARBA" id="ARBA00023125"/>
    </source>
</evidence>
<keyword evidence="10" id="KW-1185">Reference proteome</keyword>
<dbReference type="Gene3D" id="6.10.250.2430">
    <property type="match status" value="1"/>
</dbReference>
<keyword evidence="3 7" id="KW-0238">DNA-binding</keyword>
<accession>A0A1G4JWT3</accession>
<feature type="region of interest" description="Disordered" evidence="8">
    <location>
        <begin position="230"/>
        <end position="292"/>
    </location>
</feature>
<dbReference type="OrthoDB" id="1097733at2759"/>
<organism evidence="9 10">
    <name type="scientific">Lachancea dasiensis</name>
    <dbReference type="NCBI Taxonomy" id="1072105"/>
    <lineage>
        <taxon>Eukaryota</taxon>
        <taxon>Fungi</taxon>
        <taxon>Dikarya</taxon>
        <taxon>Ascomycota</taxon>
        <taxon>Saccharomycotina</taxon>
        <taxon>Saccharomycetes</taxon>
        <taxon>Saccharomycetales</taxon>
        <taxon>Saccharomycetaceae</taxon>
        <taxon>Lachancea</taxon>
    </lineage>
</organism>
<evidence type="ECO:0000256" key="4">
    <source>
        <dbReference type="ARBA" id="ARBA00023159"/>
    </source>
</evidence>
<protein>
    <recommendedName>
        <fullName evidence="7">Transcriptional activator HAP2</fullName>
    </recommendedName>
</protein>
<feature type="region of interest" description="Disordered" evidence="8">
    <location>
        <begin position="1"/>
        <end position="98"/>
    </location>
</feature>
<dbReference type="AlphaFoldDB" id="A0A1G4JWT3"/>
<evidence type="ECO:0000256" key="8">
    <source>
        <dbReference type="SAM" id="MobiDB-lite"/>
    </source>
</evidence>